<evidence type="ECO:0000313" key="3">
    <source>
        <dbReference type="EMBL" id="KIH59235.1"/>
    </source>
</evidence>
<dbReference type="Pfam" id="PF10323">
    <property type="entry name" value="7TM_GPCR_Srv"/>
    <property type="match status" value="1"/>
</dbReference>
<dbReference type="AlphaFoldDB" id="A0A0C2GDK5"/>
<accession>A0A0C2GDK5</accession>
<protein>
    <submittedName>
        <fullName evidence="3">Uncharacterized protein</fullName>
    </submittedName>
</protein>
<gene>
    <name evidence="3" type="ORF">ANCDUO_10546</name>
</gene>
<proteinExistence type="predicted"/>
<dbReference type="OrthoDB" id="5798218at2759"/>
<evidence type="ECO:0000256" key="1">
    <source>
        <dbReference type="SAM" id="MobiDB-lite"/>
    </source>
</evidence>
<keyword evidence="4" id="KW-1185">Reference proteome</keyword>
<feature type="transmembrane region" description="Helical" evidence="2">
    <location>
        <begin position="51"/>
        <end position="74"/>
    </location>
</feature>
<evidence type="ECO:0000313" key="4">
    <source>
        <dbReference type="Proteomes" id="UP000054047"/>
    </source>
</evidence>
<keyword evidence="2" id="KW-1133">Transmembrane helix</keyword>
<keyword evidence="2" id="KW-0472">Membrane</keyword>
<keyword evidence="2" id="KW-0812">Transmembrane</keyword>
<feature type="region of interest" description="Disordered" evidence="1">
    <location>
        <begin position="85"/>
        <end position="106"/>
    </location>
</feature>
<dbReference type="Proteomes" id="UP000054047">
    <property type="component" value="Unassembled WGS sequence"/>
</dbReference>
<name>A0A0C2GDK5_9BILA</name>
<sequence length="123" mass="14097">MSIIMPSPPVSRDKIKLSIKITALLLRKSASYCAPLNQKVFSEKQRQENNLTIVSVVTCAIEVAYYLYIIYAFMIRIHMNTRVHPTEEDSATNNCRSPHVVDVSHHSPQDHREVFINESLTKK</sequence>
<organism evidence="3 4">
    <name type="scientific">Ancylostoma duodenale</name>
    <dbReference type="NCBI Taxonomy" id="51022"/>
    <lineage>
        <taxon>Eukaryota</taxon>
        <taxon>Metazoa</taxon>
        <taxon>Ecdysozoa</taxon>
        <taxon>Nematoda</taxon>
        <taxon>Chromadorea</taxon>
        <taxon>Rhabditida</taxon>
        <taxon>Rhabditina</taxon>
        <taxon>Rhabditomorpha</taxon>
        <taxon>Strongyloidea</taxon>
        <taxon>Ancylostomatidae</taxon>
        <taxon>Ancylostomatinae</taxon>
        <taxon>Ancylostoma</taxon>
    </lineage>
</organism>
<evidence type="ECO:0000256" key="2">
    <source>
        <dbReference type="SAM" id="Phobius"/>
    </source>
</evidence>
<dbReference type="EMBL" id="KN732193">
    <property type="protein sequence ID" value="KIH59235.1"/>
    <property type="molecule type" value="Genomic_DNA"/>
</dbReference>
<dbReference type="InterPro" id="IPR019426">
    <property type="entry name" value="7TM_GPCR_serpentine_rcpt_Srv"/>
</dbReference>
<reference evidence="3 4" key="1">
    <citation type="submission" date="2013-12" db="EMBL/GenBank/DDBJ databases">
        <title>Draft genome of the parsitic nematode Ancylostoma duodenale.</title>
        <authorList>
            <person name="Mitreva M."/>
        </authorList>
    </citation>
    <scope>NUCLEOTIDE SEQUENCE [LARGE SCALE GENOMIC DNA]</scope>
    <source>
        <strain evidence="3 4">Zhejiang</strain>
    </source>
</reference>